<accession>A0AAE1KT92</accession>
<comment type="caution">
    <text evidence="1">The sequence shown here is derived from an EMBL/GenBank/DDBJ whole genome shotgun (WGS) entry which is preliminary data.</text>
</comment>
<reference evidence="1" key="1">
    <citation type="submission" date="2023-10" db="EMBL/GenBank/DDBJ databases">
        <title>Genome assemblies of two species of porcelain crab, Petrolisthes cinctipes and Petrolisthes manimaculis (Anomura: Porcellanidae).</title>
        <authorList>
            <person name="Angst P."/>
        </authorList>
    </citation>
    <scope>NUCLEOTIDE SEQUENCE</scope>
    <source>
        <strain evidence="1">PB745_01</strain>
        <tissue evidence="1">Gill</tissue>
    </source>
</reference>
<keyword evidence="2" id="KW-1185">Reference proteome</keyword>
<evidence type="ECO:0000313" key="2">
    <source>
        <dbReference type="Proteomes" id="UP001286313"/>
    </source>
</evidence>
<evidence type="ECO:0000313" key="1">
    <source>
        <dbReference type="EMBL" id="KAK3882832.1"/>
    </source>
</evidence>
<dbReference type="Proteomes" id="UP001286313">
    <property type="component" value="Unassembled WGS sequence"/>
</dbReference>
<name>A0AAE1KT92_PETCI</name>
<proteinExistence type="predicted"/>
<protein>
    <submittedName>
        <fullName evidence="1">Uncharacterized protein</fullName>
    </submittedName>
</protein>
<dbReference type="EMBL" id="JAWQEG010001051">
    <property type="protein sequence ID" value="KAK3882832.1"/>
    <property type="molecule type" value="Genomic_DNA"/>
</dbReference>
<organism evidence="1 2">
    <name type="scientific">Petrolisthes cinctipes</name>
    <name type="common">Flat porcelain crab</name>
    <dbReference type="NCBI Taxonomy" id="88211"/>
    <lineage>
        <taxon>Eukaryota</taxon>
        <taxon>Metazoa</taxon>
        <taxon>Ecdysozoa</taxon>
        <taxon>Arthropoda</taxon>
        <taxon>Crustacea</taxon>
        <taxon>Multicrustacea</taxon>
        <taxon>Malacostraca</taxon>
        <taxon>Eumalacostraca</taxon>
        <taxon>Eucarida</taxon>
        <taxon>Decapoda</taxon>
        <taxon>Pleocyemata</taxon>
        <taxon>Anomura</taxon>
        <taxon>Galatheoidea</taxon>
        <taxon>Porcellanidae</taxon>
        <taxon>Petrolisthes</taxon>
    </lineage>
</organism>
<dbReference type="AlphaFoldDB" id="A0AAE1KT92"/>
<sequence length="99" mass="11085">MDLQLDVFRNPNPPYSSGLGTSTEFGSLTQEVASLGRIQPQPRTNISTTHTSSVLLTVAKSVVYSLVYDLQQSVNDQQVRTILYIFPLEIYHEHAPNIH</sequence>
<gene>
    <name evidence="1" type="ORF">Pcinc_012805</name>
</gene>